<dbReference type="Pfam" id="PF19891">
    <property type="entry name" value="DUF6364"/>
    <property type="match status" value="1"/>
</dbReference>
<gene>
    <name evidence="1" type="ORF">GGR27_003723</name>
</gene>
<evidence type="ECO:0000313" key="2">
    <source>
        <dbReference type="Proteomes" id="UP000770785"/>
    </source>
</evidence>
<reference evidence="1 2" key="1">
    <citation type="submission" date="2020-03" db="EMBL/GenBank/DDBJ databases">
        <title>Genomic Encyclopedia of Type Strains, Phase IV (KMG-IV): sequencing the most valuable type-strain genomes for metagenomic binning, comparative biology and taxonomic classification.</title>
        <authorList>
            <person name="Goeker M."/>
        </authorList>
    </citation>
    <scope>NUCLEOTIDE SEQUENCE [LARGE SCALE GENOMIC DNA]</scope>
    <source>
        <strain evidence="1 2">DSM 105096</strain>
    </source>
</reference>
<accession>A0ABX0XHH4</accession>
<proteinExistence type="predicted"/>
<keyword evidence="2" id="KW-1185">Reference proteome</keyword>
<evidence type="ECO:0000313" key="1">
    <source>
        <dbReference type="EMBL" id="NJC28202.1"/>
    </source>
</evidence>
<organism evidence="1 2">
    <name type="scientific">Neolewinella antarctica</name>
    <dbReference type="NCBI Taxonomy" id="442734"/>
    <lineage>
        <taxon>Bacteria</taxon>
        <taxon>Pseudomonadati</taxon>
        <taxon>Bacteroidota</taxon>
        <taxon>Saprospiria</taxon>
        <taxon>Saprospirales</taxon>
        <taxon>Lewinellaceae</taxon>
        <taxon>Neolewinella</taxon>
    </lineage>
</organism>
<dbReference type="RefSeq" id="WP_168039982.1">
    <property type="nucleotide sequence ID" value="NZ_JAATJH010000009.1"/>
</dbReference>
<sequence>MELVKTDKKLTLSLKSSVIDKAKVYAKGRNTSLSRLFENYLEAVFAQEEKTEAEANFSPTVKRLLGIIDLPDDYDHKVDYGNHLIEKYK</sequence>
<dbReference type="InterPro" id="IPR045944">
    <property type="entry name" value="DUF6364"/>
</dbReference>
<dbReference type="EMBL" id="JAATJH010000009">
    <property type="protein sequence ID" value="NJC28202.1"/>
    <property type="molecule type" value="Genomic_DNA"/>
</dbReference>
<dbReference type="Proteomes" id="UP000770785">
    <property type="component" value="Unassembled WGS sequence"/>
</dbReference>
<name>A0ABX0XHH4_9BACT</name>
<comment type="caution">
    <text evidence="1">The sequence shown here is derived from an EMBL/GenBank/DDBJ whole genome shotgun (WGS) entry which is preliminary data.</text>
</comment>
<protein>
    <submittedName>
        <fullName evidence="1">Uncharacterized protein</fullName>
    </submittedName>
</protein>